<gene>
    <name evidence="1" type="ORF">EB796_000123</name>
</gene>
<evidence type="ECO:0000313" key="1">
    <source>
        <dbReference type="EMBL" id="KAF6041570.1"/>
    </source>
</evidence>
<reference evidence="1" key="1">
    <citation type="submission" date="2020-06" db="EMBL/GenBank/DDBJ databases">
        <title>Draft genome of Bugula neritina, a colonial animal packing powerful symbionts and potential medicines.</title>
        <authorList>
            <person name="Rayko M."/>
        </authorList>
    </citation>
    <scope>NUCLEOTIDE SEQUENCE [LARGE SCALE GENOMIC DNA]</scope>
    <source>
        <strain evidence="1">Kwan_BN1</strain>
    </source>
</reference>
<accession>A0A7J7KTN4</accession>
<dbReference type="AlphaFoldDB" id="A0A7J7KTN4"/>
<sequence>MLHGCLLCCQAPPLALHATHQAPCLWRQTGSNMRLYQAVIDARGLLSADSAPKHHVMLNFHKLVYQTIQYLNYFDQLSLSAVQMNVWSLEQPSAVHLTAINKLKMYLAPPPALVAHSVSRVSQSVPWLQDSERAVNLQTWLYHRAGCFKSCSARLDKYAAPACLSGSVDCG</sequence>
<keyword evidence="2" id="KW-1185">Reference proteome</keyword>
<protein>
    <submittedName>
        <fullName evidence="1">Uncharacterized protein</fullName>
    </submittedName>
</protein>
<evidence type="ECO:0000313" key="2">
    <source>
        <dbReference type="Proteomes" id="UP000593567"/>
    </source>
</evidence>
<comment type="caution">
    <text evidence="1">The sequence shown here is derived from an EMBL/GenBank/DDBJ whole genome shotgun (WGS) entry which is preliminary data.</text>
</comment>
<dbReference type="Proteomes" id="UP000593567">
    <property type="component" value="Unassembled WGS sequence"/>
</dbReference>
<dbReference type="EMBL" id="VXIV02000019">
    <property type="protein sequence ID" value="KAF6041570.1"/>
    <property type="molecule type" value="Genomic_DNA"/>
</dbReference>
<organism evidence="1 2">
    <name type="scientific">Bugula neritina</name>
    <name type="common">Brown bryozoan</name>
    <name type="synonym">Sertularia neritina</name>
    <dbReference type="NCBI Taxonomy" id="10212"/>
    <lineage>
        <taxon>Eukaryota</taxon>
        <taxon>Metazoa</taxon>
        <taxon>Spiralia</taxon>
        <taxon>Lophotrochozoa</taxon>
        <taxon>Bryozoa</taxon>
        <taxon>Gymnolaemata</taxon>
        <taxon>Cheilostomatida</taxon>
        <taxon>Flustrina</taxon>
        <taxon>Buguloidea</taxon>
        <taxon>Bugulidae</taxon>
        <taxon>Bugula</taxon>
    </lineage>
</organism>
<proteinExistence type="predicted"/>
<name>A0A7J7KTN4_BUGNE</name>